<dbReference type="PANTHER" id="PTHR30537">
    <property type="entry name" value="HTH-TYPE TRANSCRIPTIONAL REGULATOR"/>
    <property type="match status" value="1"/>
</dbReference>
<evidence type="ECO:0000313" key="7">
    <source>
        <dbReference type="Proteomes" id="UP000634011"/>
    </source>
</evidence>
<dbReference type="Pfam" id="PF00126">
    <property type="entry name" value="HTH_1"/>
    <property type="match status" value="1"/>
</dbReference>
<keyword evidence="3" id="KW-0238">DNA-binding</keyword>
<evidence type="ECO:0000256" key="4">
    <source>
        <dbReference type="ARBA" id="ARBA00023163"/>
    </source>
</evidence>
<dbReference type="RefSeq" id="WP_186913615.1">
    <property type="nucleotide sequence ID" value="NZ_JACOFV010000016.1"/>
</dbReference>
<dbReference type="FunFam" id="3.40.190.10:FF:000017">
    <property type="entry name" value="Glycine cleavage system transcriptional activator"/>
    <property type="match status" value="1"/>
</dbReference>
<proteinExistence type="inferred from homology"/>
<evidence type="ECO:0000256" key="2">
    <source>
        <dbReference type="ARBA" id="ARBA00023015"/>
    </source>
</evidence>
<protein>
    <submittedName>
        <fullName evidence="6">Transcriptional regulator GcvA</fullName>
    </submittedName>
</protein>
<accession>A0A923HQ63</accession>
<dbReference type="PRINTS" id="PR00039">
    <property type="entry name" value="HTHLYSR"/>
</dbReference>
<reference evidence="6" key="1">
    <citation type="submission" date="2020-08" db="EMBL/GenBank/DDBJ databases">
        <title>Novel species isolated from subtropical streams in China.</title>
        <authorList>
            <person name="Lu H."/>
        </authorList>
    </citation>
    <scope>NUCLEOTIDE SEQUENCE</scope>
    <source>
        <strain evidence="6">KACC 12607</strain>
    </source>
</reference>
<evidence type="ECO:0000256" key="3">
    <source>
        <dbReference type="ARBA" id="ARBA00023125"/>
    </source>
</evidence>
<organism evidence="6 7">
    <name type="scientific">Undibacterium jejuense</name>
    <dbReference type="NCBI Taxonomy" id="1344949"/>
    <lineage>
        <taxon>Bacteria</taxon>
        <taxon>Pseudomonadati</taxon>
        <taxon>Pseudomonadota</taxon>
        <taxon>Betaproteobacteria</taxon>
        <taxon>Burkholderiales</taxon>
        <taxon>Oxalobacteraceae</taxon>
        <taxon>Undibacterium</taxon>
    </lineage>
</organism>
<comment type="caution">
    <text evidence="6">The sequence shown here is derived from an EMBL/GenBank/DDBJ whole genome shotgun (WGS) entry which is preliminary data.</text>
</comment>
<dbReference type="PROSITE" id="PS50931">
    <property type="entry name" value="HTH_LYSR"/>
    <property type="match status" value="1"/>
</dbReference>
<name>A0A923HQ63_9BURK</name>
<dbReference type="InterPro" id="IPR036390">
    <property type="entry name" value="WH_DNA-bd_sf"/>
</dbReference>
<gene>
    <name evidence="6" type="primary">gcvA</name>
    <name evidence="6" type="ORF">H8K32_16330</name>
</gene>
<keyword evidence="7" id="KW-1185">Reference proteome</keyword>
<dbReference type="NCBIfam" id="NF008352">
    <property type="entry name" value="PRK11139.1"/>
    <property type="match status" value="1"/>
</dbReference>
<dbReference type="InterPro" id="IPR058163">
    <property type="entry name" value="LysR-type_TF_proteobact-type"/>
</dbReference>
<dbReference type="SUPFAM" id="SSF53850">
    <property type="entry name" value="Periplasmic binding protein-like II"/>
    <property type="match status" value="1"/>
</dbReference>
<dbReference type="PANTHER" id="PTHR30537:SF26">
    <property type="entry name" value="GLYCINE CLEAVAGE SYSTEM TRANSCRIPTIONAL ACTIVATOR"/>
    <property type="match status" value="1"/>
</dbReference>
<dbReference type="GO" id="GO:0003700">
    <property type="term" value="F:DNA-binding transcription factor activity"/>
    <property type="evidence" value="ECO:0007669"/>
    <property type="project" value="InterPro"/>
</dbReference>
<dbReference type="GO" id="GO:0006351">
    <property type="term" value="P:DNA-templated transcription"/>
    <property type="evidence" value="ECO:0007669"/>
    <property type="project" value="TreeGrafter"/>
</dbReference>
<dbReference type="EMBL" id="JACOFV010000016">
    <property type="protein sequence ID" value="MBC3863676.1"/>
    <property type="molecule type" value="Genomic_DNA"/>
</dbReference>
<dbReference type="InterPro" id="IPR005119">
    <property type="entry name" value="LysR_subst-bd"/>
</dbReference>
<dbReference type="SUPFAM" id="SSF46785">
    <property type="entry name" value="Winged helix' DNA-binding domain"/>
    <property type="match status" value="1"/>
</dbReference>
<dbReference type="Pfam" id="PF03466">
    <property type="entry name" value="LysR_substrate"/>
    <property type="match status" value="1"/>
</dbReference>
<dbReference type="Proteomes" id="UP000634011">
    <property type="component" value="Unassembled WGS sequence"/>
</dbReference>
<dbReference type="CDD" id="cd08432">
    <property type="entry name" value="PBP2_GcdR_TrpI_HvrB_AmpR_like"/>
    <property type="match status" value="1"/>
</dbReference>
<dbReference type="Gene3D" id="3.40.190.10">
    <property type="entry name" value="Periplasmic binding protein-like II"/>
    <property type="match status" value="2"/>
</dbReference>
<evidence type="ECO:0000256" key="1">
    <source>
        <dbReference type="ARBA" id="ARBA00009437"/>
    </source>
</evidence>
<sequence length="294" mass="33442">MSKRLPPLNSLKVFDVAAKCLSFTVAAKELHVTSAAVSHQIKKLQDHLGVALFQRSGNALLLTEAGERYLPHIREGFRIFQLATDTLLTRTHVLLKVGVPPSLGAKWLMPRLYRFLNEHPYIMVEIFSEIDSNYLNCDISIDYQRDQFEGLIMEPLMSTELFPVCSPELGKQLSDPNDLTKLSLLHEVTTWESSDYPSWEAWFSALEIKNVNSFSGPKFTLAILALQAAIDGHGVALAQKILAERDITAGKLVRPFQIETSLRLHYYLIYAQSSRQNHAFEIFYKWLRNEAQFS</sequence>
<keyword evidence="2" id="KW-0805">Transcription regulation</keyword>
<feature type="domain" description="HTH lysR-type" evidence="5">
    <location>
        <begin position="6"/>
        <end position="63"/>
    </location>
</feature>
<dbReference type="AlphaFoldDB" id="A0A923HQ63"/>
<keyword evidence="4" id="KW-0804">Transcription</keyword>
<evidence type="ECO:0000259" key="5">
    <source>
        <dbReference type="PROSITE" id="PS50931"/>
    </source>
</evidence>
<dbReference type="Gene3D" id="1.10.10.10">
    <property type="entry name" value="Winged helix-like DNA-binding domain superfamily/Winged helix DNA-binding domain"/>
    <property type="match status" value="1"/>
</dbReference>
<dbReference type="InterPro" id="IPR000847">
    <property type="entry name" value="LysR_HTH_N"/>
</dbReference>
<dbReference type="FunFam" id="1.10.10.10:FF:000038">
    <property type="entry name" value="Glycine cleavage system transcriptional activator"/>
    <property type="match status" value="1"/>
</dbReference>
<evidence type="ECO:0000313" key="6">
    <source>
        <dbReference type="EMBL" id="MBC3863676.1"/>
    </source>
</evidence>
<dbReference type="GO" id="GO:0043565">
    <property type="term" value="F:sequence-specific DNA binding"/>
    <property type="evidence" value="ECO:0007669"/>
    <property type="project" value="TreeGrafter"/>
</dbReference>
<dbReference type="InterPro" id="IPR036388">
    <property type="entry name" value="WH-like_DNA-bd_sf"/>
</dbReference>
<comment type="similarity">
    <text evidence="1">Belongs to the LysR transcriptional regulatory family.</text>
</comment>